<dbReference type="Proteomes" id="UP000034920">
    <property type="component" value="Unassembled WGS sequence"/>
</dbReference>
<reference evidence="1 2" key="1">
    <citation type="journal article" date="2015" name="Nature">
        <title>rRNA introns, odd ribosomes, and small enigmatic genomes across a large radiation of phyla.</title>
        <authorList>
            <person name="Brown C.T."/>
            <person name="Hug L.A."/>
            <person name="Thomas B.C."/>
            <person name="Sharon I."/>
            <person name="Castelle C.J."/>
            <person name="Singh A."/>
            <person name="Wilkins M.J."/>
            <person name="Williams K.H."/>
            <person name="Banfield J.F."/>
        </authorList>
    </citation>
    <scope>NUCLEOTIDE SEQUENCE [LARGE SCALE GENOMIC DNA]</scope>
</reference>
<gene>
    <name evidence="1" type="ORF">UU80_C0046G0003</name>
</gene>
<evidence type="ECO:0000313" key="1">
    <source>
        <dbReference type="EMBL" id="KKS20686.1"/>
    </source>
</evidence>
<comment type="caution">
    <text evidence="1">The sequence shown here is derived from an EMBL/GenBank/DDBJ whole genome shotgun (WGS) entry which is preliminary data.</text>
</comment>
<dbReference type="STRING" id="1619103.UU80_C0046G0003"/>
<name>A0A0G0ZF71_UNCKA</name>
<dbReference type="AlphaFoldDB" id="A0A0G0ZF71"/>
<protein>
    <submittedName>
        <fullName evidence="1">Uncharacterized protein</fullName>
    </submittedName>
</protein>
<proteinExistence type="predicted"/>
<dbReference type="EMBL" id="LCCA01000046">
    <property type="protein sequence ID" value="KKS20686.1"/>
    <property type="molecule type" value="Genomic_DNA"/>
</dbReference>
<organism evidence="1 2">
    <name type="scientific">candidate division WWE3 bacterium GW2011_GWA1_41_8</name>
    <dbReference type="NCBI Taxonomy" id="1619103"/>
    <lineage>
        <taxon>Bacteria</taxon>
        <taxon>Katanobacteria</taxon>
    </lineage>
</organism>
<sequence length="247" mass="28285">MLTKKDLQTQLNNNPAIHNRLKTLKLAEKINPKFGSPHIVGGYLRNIYFGVEPKDCDVVFQGYMLNQPGISEAVREAESKLKIEPYPNWEFENATSAGITKDFYENTLGKYSHMTDYVTLMSMNTAGKLHIGDDKTLSDLENRVYDLRFSGVEVWVNHRSKGKSYVSCLTGDLIRGLYLGQCLNLRHSEIAAFLTQYFDVFYKSLNKEDQQARQSFWMKKTNGDPLWQPILDKFGVTVLETIPIITK</sequence>
<accession>A0A0G0ZF71</accession>
<evidence type="ECO:0000313" key="2">
    <source>
        <dbReference type="Proteomes" id="UP000034920"/>
    </source>
</evidence>